<protein>
    <submittedName>
        <fullName evidence="3">TPR repeat-containing protein P27G11.02</fullName>
    </submittedName>
</protein>
<dbReference type="EMBL" id="MCBR01014870">
    <property type="protein sequence ID" value="RKF62298.1"/>
    <property type="molecule type" value="Genomic_DNA"/>
</dbReference>
<keyword evidence="2" id="KW-0472">Membrane</keyword>
<feature type="transmembrane region" description="Helical" evidence="2">
    <location>
        <begin position="68"/>
        <end position="86"/>
    </location>
</feature>
<organism evidence="3 4">
    <name type="scientific">Golovinomyces cichoracearum</name>
    <dbReference type="NCBI Taxonomy" id="62708"/>
    <lineage>
        <taxon>Eukaryota</taxon>
        <taxon>Fungi</taxon>
        <taxon>Dikarya</taxon>
        <taxon>Ascomycota</taxon>
        <taxon>Pezizomycotina</taxon>
        <taxon>Leotiomycetes</taxon>
        <taxon>Erysiphales</taxon>
        <taxon>Erysiphaceae</taxon>
        <taxon>Golovinomyces</taxon>
    </lineage>
</organism>
<dbReference type="PANTHER" id="PTHR28142">
    <property type="entry name" value="MITOCHONDRIAL INNER MEMBRANE I-AAA PROTEASE SUPERCOMPLEX SUBUNIT MGR3-RELATED"/>
    <property type="match status" value="1"/>
</dbReference>
<proteinExistence type="predicted"/>
<feature type="coiled-coil region" evidence="1">
    <location>
        <begin position="378"/>
        <end position="428"/>
    </location>
</feature>
<dbReference type="GO" id="GO:0006515">
    <property type="term" value="P:protein quality control for misfolded or incompletely synthesized proteins"/>
    <property type="evidence" value="ECO:0007669"/>
    <property type="project" value="TreeGrafter"/>
</dbReference>
<sequence>MFYSRLGSVVHPLAISARQCLIKRSQKSTVNMIFRKMRFERPSSSNSIKRHRRTVWESIKVLTKDSPILIPLAFILMIISSGILLWTNKYYSDYIIGAFHTFPEPVAKQLRKAIFYTNVDLKPSLALKYYKEAVRIGEELGMDRFSDEMMGIKVQIALLFEKCEKYSKAIEVLEAVRSDNLKWLEVVGFREGWEARRNKVLRKTVQISVKLGDLYSNIHVLEQGLAEERLTWAVEETLREQQRRLKEGIKEDEGSWFDEDEIGSQFESNSPLSLTLAHMHEEKNRHYLSAPLFLQALNLSPPKSCHTVVLMNNLAASLVQQVPTALNTAVPDARDSLITNATKFAEKAIALAGKIQPPDRNEECDTGCTVAIFNLAEIAEMRGDLINARKKYEEAAEMAKSIGFKVGLKKSRTALKRIEKQIKENRSKATNLA</sequence>
<keyword evidence="2" id="KW-1133">Transmembrane helix</keyword>
<dbReference type="GO" id="GO:0051787">
    <property type="term" value="F:misfolded protein binding"/>
    <property type="evidence" value="ECO:0007669"/>
    <property type="project" value="TreeGrafter"/>
</dbReference>
<dbReference type="Gene3D" id="1.25.40.10">
    <property type="entry name" value="Tetratricopeptide repeat domain"/>
    <property type="match status" value="1"/>
</dbReference>
<name>A0A420HXX6_9PEZI</name>
<dbReference type="InterPro" id="IPR040201">
    <property type="entry name" value="Mrg3-like"/>
</dbReference>
<accession>A0A420HXX6</accession>
<evidence type="ECO:0000256" key="1">
    <source>
        <dbReference type="SAM" id="Coils"/>
    </source>
</evidence>
<evidence type="ECO:0000313" key="3">
    <source>
        <dbReference type="EMBL" id="RKF62298.1"/>
    </source>
</evidence>
<dbReference type="InterPro" id="IPR011990">
    <property type="entry name" value="TPR-like_helical_dom_sf"/>
</dbReference>
<keyword evidence="2" id="KW-0812">Transmembrane</keyword>
<gene>
    <name evidence="3" type="ORF">GcC1_148016</name>
</gene>
<comment type="caution">
    <text evidence="3">The sequence shown here is derived from an EMBL/GenBank/DDBJ whole genome shotgun (WGS) entry which is preliminary data.</text>
</comment>
<evidence type="ECO:0000313" key="4">
    <source>
        <dbReference type="Proteomes" id="UP000285405"/>
    </source>
</evidence>
<keyword evidence="1" id="KW-0175">Coiled coil</keyword>
<dbReference type="PANTHER" id="PTHR28142:SF1">
    <property type="entry name" value="MITOCHONDRIAL INNER MEMBRANE I-AAA PROTEASE SUPERCOMPLEX SUBUNIT MGR3-RELATED"/>
    <property type="match status" value="1"/>
</dbReference>
<dbReference type="CDD" id="cd24145">
    <property type="entry name" value="Mgr3-like"/>
    <property type="match status" value="1"/>
</dbReference>
<dbReference type="Proteomes" id="UP000285405">
    <property type="component" value="Unassembled WGS sequence"/>
</dbReference>
<evidence type="ECO:0000256" key="2">
    <source>
        <dbReference type="SAM" id="Phobius"/>
    </source>
</evidence>
<dbReference type="AlphaFoldDB" id="A0A420HXX6"/>
<dbReference type="GO" id="GO:0031942">
    <property type="term" value="C:i-AAA complex"/>
    <property type="evidence" value="ECO:0007669"/>
    <property type="project" value="TreeGrafter"/>
</dbReference>
<dbReference type="OrthoDB" id="10050400at2759"/>
<reference evidence="3 4" key="1">
    <citation type="journal article" date="2018" name="BMC Genomics">
        <title>Comparative genome analyses reveal sequence features reflecting distinct modes of host-adaptation between dicot and monocot powdery mildew.</title>
        <authorList>
            <person name="Wu Y."/>
            <person name="Ma X."/>
            <person name="Pan Z."/>
            <person name="Kale S.D."/>
            <person name="Song Y."/>
            <person name="King H."/>
            <person name="Zhang Q."/>
            <person name="Presley C."/>
            <person name="Deng X."/>
            <person name="Wei C.I."/>
            <person name="Xiao S."/>
        </authorList>
    </citation>
    <scope>NUCLEOTIDE SEQUENCE [LARGE SCALE GENOMIC DNA]</scope>
    <source>
        <strain evidence="3">UCSC1</strain>
    </source>
</reference>